<feature type="region of interest" description="Disordered" evidence="1">
    <location>
        <begin position="1"/>
        <end position="51"/>
    </location>
</feature>
<protein>
    <submittedName>
        <fullName evidence="2">Uncharacterized protein</fullName>
    </submittedName>
</protein>
<evidence type="ECO:0000313" key="2">
    <source>
        <dbReference type="EMBL" id="KAK4357819.1"/>
    </source>
</evidence>
<organism evidence="2 3">
    <name type="scientific">Anisodus tanguticus</name>
    <dbReference type="NCBI Taxonomy" id="243964"/>
    <lineage>
        <taxon>Eukaryota</taxon>
        <taxon>Viridiplantae</taxon>
        <taxon>Streptophyta</taxon>
        <taxon>Embryophyta</taxon>
        <taxon>Tracheophyta</taxon>
        <taxon>Spermatophyta</taxon>
        <taxon>Magnoliopsida</taxon>
        <taxon>eudicotyledons</taxon>
        <taxon>Gunneridae</taxon>
        <taxon>Pentapetalae</taxon>
        <taxon>asterids</taxon>
        <taxon>lamiids</taxon>
        <taxon>Solanales</taxon>
        <taxon>Solanaceae</taxon>
        <taxon>Solanoideae</taxon>
        <taxon>Hyoscyameae</taxon>
        <taxon>Anisodus</taxon>
    </lineage>
</organism>
<dbReference type="AlphaFoldDB" id="A0AAE1VDR9"/>
<dbReference type="EMBL" id="JAVYJV010000012">
    <property type="protein sequence ID" value="KAK4357819.1"/>
    <property type="molecule type" value="Genomic_DNA"/>
</dbReference>
<reference evidence="2" key="1">
    <citation type="submission" date="2023-12" db="EMBL/GenBank/DDBJ databases">
        <title>Genome assembly of Anisodus tanguticus.</title>
        <authorList>
            <person name="Wang Y.-J."/>
        </authorList>
    </citation>
    <scope>NUCLEOTIDE SEQUENCE</scope>
    <source>
        <strain evidence="2">KB-2021</strain>
        <tissue evidence="2">Leaf</tissue>
    </source>
</reference>
<accession>A0AAE1VDR9</accession>
<proteinExistence type="predicted"/>
<dbReference type="Proteomes" id="UP001291623">
    <property type="component" value="Unassembled WGS sequence"/>
</dbReference>
<keyword evidence="3" id="KW-1185">Reference proteome</keyword>
<name>A0AAE1VDR9_9SOLA</name>
<gene>
    <name evidence="2" type="ORF">RND71_023429</name>
</gene>
<evidence type="ECO:0000256" key="1">
    <source>
        <dbReference type="SAM" id="MobiDB-lite"/>
    </source>
</evidence>
<evidence type="ECO:0000313" key="3">
    <source>
        <dbReference type="Proteomes" id="UP001291623"/>
    </source>
</evidence>
<sequence>MDGDLRNTCLEDPLNPNRRNKEPLDNGDGVAERVGNQRNLHPPVEEVDQNNRRAGRLLVDYARPNCNGMQFSVRCPSVASNNFKIKHSVL</sequence>
<comment type="caution">
    <text evidence="2">The sequence shown here is derived from an EMBL/GenBank/DDBJ whole genome shotgun (WGS) entry which is preliminary data.</text>
</comment>